<keyword evidence="8" id="KW-1185">Reference proteome</keyword>
<gene>
    <name evidence="7" type="ORF">BSK56_29365</name>
</gene>
<evidence type="ECO:0000256" key="6">
    <source>
        <dbReference type="SAM" id="SignalP"/>
    </source>
</evidence>
<evidence type="ECO:0000256" key="2">
    <source>
        <dbReference type="ARBA" id="ARBA00022729"/>
    </source>
</evidence>
<keyword evidence="4" id="KW-0564">Palmitate</keyword>
<sequence length="553" mass="61137">MKTNQKIKSLTLLSAAGMLMLAACSNGGGNSAETDKNSANSESTTIDINAKYDPPVDVTAWRYTESTYKYENSDTIEDNIYTRTYASDLGINLKYDWTVPVEQFDQKMNVSIASGDLPDIMWLKNKQLTDLAENDMLYDLTDLFEKYASPLSKKIMLQDEASFNTAKIGGRLMALPRTSSAVDGLPILYVRTDWLNKLGLSEPKTMQDAMAVAEAFTQKDPDGNGKADTFGLALTKTFLTDSHFGTSGFFSGYHVYPGKWVKDSSGQLVYGSVQPGVKTALKELQDLYAAGMLDQEFGVKDRAKVTESVAAGKVGLFYGSMSAPLSVIQKNVDNDPNAEWKALPILSSDNKPATPIGIMPITTYYGVSKDSKHPEAIFKLLNFGMQGYDENAESNSEFGISENNVPVYLYNLIAADPAKKNLNAHNNAIKAIEAGDPSSLSAEEKGYYERIMSYRSGDRSNWGTERVFGSPSSFDVIDKYVNDENYIFDAFYGSPTATMVEKNATLQKMEEEVFTKIVMGQSIDTFDKFVEDWTKLGGDQITKEINEWAEKNK</sequence>
<evidence type="ECO:0008006" key="9">
    <source>
        <dbReference type="Google" id="ProtNLM"/>
    </source>
</evidence>
<dbReference type="PANTHER" id="PTHR43649">
    <property type="entry name" value="ARABINOSE-BINDING PROTEIN-RELATED"/>
    <property type="match status" value="1"/>
</dbReference>
<dbReference type="Pfam" id="PF01547">
    <property type="entry name" value="SBP_bac_1"/>
    <property type="match status" value="1"/>
</dbReference>
<keyword evidence="2 6" id="KW-0732">Signal</keyword>
<dbReference type="EMBL" id="MPTB01000055">
    <property type="protein sequence ID" value="OMD39633.1"/>
    <property type="molecule type" value="Genomic_DNA"/>
</dbReference>
<dbReference type="InterPro" id="IPR006059">
    <property type="entry name" value="SBP"/>
</dbReference>
<dbReference type="InterPro" id="IPR050490">
    <property type="entry name" value="Bact_solute-bd_prot1"/>
</dbReference>
<evidence type="ECO:0000256" key="4">
    <source>
        <dbReference type="ARBA" id="ARBA00023139"/>
    </source>
</evidence>
<keyword evidence="1" id="KW-1003">Cell membrane</keyword>
<keyword evidence="3" id="KW-0472">Membrane</keyword>
<dbReference type="Gene3D" id="3.40.190.10">
    <property type="entry name" value="Periplasmic binding protein-like II"/>
    <property type="match status" value="3"/>
</dbReference>
<reference evidence="7 8" key="1">
    <citation type="submission" date="2016-10" db="EMBL/GenBank/DDBJ databases">
        <title>Paenibacillus species isolates.</title>
        <authorList>
            <person name="Beno S.M."/>
        </authorList>
    </citation>
    <scope>NUCLEOTIDE SEQUENCE [LARGE SCALE GENOMIC DNA]</scope>
    <source>
        <strain evidence="7 8">FSL H7-0744</strain>
    </source>
</reference>
<dbReference type="CDD" id="cd13580">
    <property type="entry name" value="PBP2_AlgQ_like_1"/>
    <property type="match status" value="1"/>
</dbReference>
<evidence type="ECO:0000256" key="1">
    <source>
        <dbReference type="ARBA" id="ARBA00022475"/>
    </source>
</evidence>
<dbReference type="SUPFAM" id="SSF53850">
    <property type="entry name" value="Periplasmic binding protein-like II"/>
    <property type="match status" value="1"/>
</dbReference>
<evidence type="ECO:0000313" key="7">
    <source>
        <dbReference type="EMBL" id="OMD39633.1"/>
    </source>
</evidence>
<dbReference type="PANTHER" id="PTHR43649:SF33">
    <property type="entry name" value="POLYGALACTURONAN_RHAMNOGALACTURONAN-BINDING PROTEIN YTCQ"/>
    <property type="match status" value="1"/>
</dbReference>
<dbReference type="PROSITE" id="PS51257">
    <property type="entry name" value="PROKAR_LIPOPROTEIN"/>
    <property type="match status" value="1"/>
</dbReference>
<evidence type="ECO:0000313" key="8">
    <source>
        <dbReference type="Proteomes" id="UP000187412"/>
    </source>
</evidence>
<feature type="chain" id="PRO_5046797228" description="ABC transporter substrate-binding protein" evidence="6">
    <location>
        <begin position="26"/>
        <end position="553"/>
    </location>
</feature>
<feature type="signal peptide" evidence="6">
    <location>
        <begin position="1"/>
        <end position="25"/>
    </location>
</feature>
<accession>A0ABX3GX16</accession>
<evidence type="ECO:0000256" key="3">
    <source>
        <dbReference type="ARBA" id="ARBA00023136"/>
    </source>
</evidence>
<name>A0ABX3GX16_PAEBO</name>
<dbReference type="Proteomes" id="UP000187412">
    <property type="component" value="Unassembled WGS sequence"/>
</dbReference>
<protein>
    <recommendedName>
        <fullName evidence="9">ABC transporter substrate-binding protein</fullName>
    </recommendedName>
</protein>
<evidence type="ECO:0000256" key="5">
    <source>
        <dbReference type="ARBA" id="ARBA00023288"/>
    </source>
</evidence>
<comment type="caution">
    <text evidence="7">The sequence shown here is derived from an EMBL/GenBank/DDBJ whole genome shotgun (WGS) entry which is preliminary data.</text>
</comment>
<organism evidence="7 8">
    <name type="scientific">Paenibacillus borealis</name>
    <dbReference type="NCBI Taxonomy" id="160799"/>
    <lineage>
        <taxon>Bacteria</taxon>
        <taxon>Bacillati</taxon>
        <taxon>Bacillota</taxon>
        <taxon>Bacilli</taxon>
        <taxon>Bacillales</taxon>
        <taxon>Paenibacillaceae</taxon>
        <taxon>Paenibacillus</taxon>
    </lineage>
</organism>
<dbReference type="RefSeq" id="WP_076113966.1">
    <property type="nucleotide sequence ID" value="NZ_MPTB01000055.1"/>
</dbReference>
<proteinExistence type="predicted"/>
<keyword evidence="5" id="KW-0449">Lipoprotein</keyword>